<reference evidence="14" key="1">
    <citation type="submission" date="2025-08" db="UniProtKB">
        <authorList>
            <consortium name="RefSeq"/>
        </authorList>
    </citation>
    <scope>IDENTIFICATION</scope>
</reference>
<dbReference type="Pfam" id="PF00168">
    <property type="entry name" value="C2"/>
    <property type="match status" value="1"/>
</dbReference>
<dbReference type="PROSITE" id="PS50004">
    <property type="entry name" value="C2"/>
    <property type="match status" value="1"/>
</dbReference>
<dbReference type="SMART" id="SM00239">
    <property type="entry name" value="C2"/>
    <property type="match status" value="1"/>
</dbReference>
<dbReference type="CDD" id="cd04036">
    <property type="entry name" value="C2_cPLA2"/>
    <property type="match status" value="1"/>
</dbReference>
<proteinExistence type="predicted"/>
<dbReference type="SMART" id="SM00022">
    <property type="entry name" value="PLAc"/>
    <property type="match status" value="1"/>
</dbReference>
<dbReference type="RefSeq" id="XP_031435354.1">
    <property type="nucleotide sequence ID" value="XM_031579494.2"/>
</dbReference>
<keyword evidence="13" id="KW-1185">Reference proteome</keyword>
<evidence type="ECO:0000256" key="2">
    <source>
        <dbReference type="ARBA" id="ARBA00013278"/>
    </source>
</evidence>
<evidence type="ECO:0000256" key="10">
    <source>
        <dbReference type="RuleBase" id="RU362102"/>
    </source>
</evidence>
<accession>A0A6P8G7I5</accession>
<dbReference type="Gene3D" id="3.40.1090.10">
    <property type="entry name" value="Cytosolic phospholipase A2 catalytic domain"/>
    <property type="match status" value="1"/>
</dbReference>
<dbReference type="FunFam" id="2.60.40.150:FF:000030">
    <property type="entry name" value="Phospholipase A2"/>
    <property type="match status" value="1"/>
</dbReference>
<name>A0A6P8G7I5_CLUHA</name>
<keyword evidence="5 9" id="KW-0378">Hydrolase</keyword>
<dbReference type="InterPro" id="IPR000008">
    <property type="entry name" value="C2_dom"/>
</dbReference>
<dbReference type="Pfam" id="PF01735">
    <property type="entry name" value="PLA2_B"/>
    <property type="match status" value="1"/>
</dbReference>
<dbReference type="InterPro" id="IPR041847">
    <property type="entry name" value="C2_cPLA2"/>
</dbReference>
<evidence type="ECO:0000259" key="11">
    <source>
        <dbReference type="PROSITE" id="PS50004"/>
    </source>
</evidence>
<dbReference type="GO" id="GO:0005509">
    <property type="term" value="F:calcium ion binding"/>
    <property type="evidence" value="ECO:0007669"/>
    <property type="project" value="InterPro"/>
</dbReference>
<dbReference type="Gene3D" id="2.60.40.150">
    <property type="entry name" value="C2 domain"/>
    <property type="match status" value="1"/>
</dbReference>
<comment type="subcellular location">
    <subcellularLocation>
        <location evidence="1">Cytoplasm</location>
    </subcellularLocation>
</comment>
<dbReference type="KEGG" id="char:105890870"/>
<dbReference type="GeneID" id="105890870"/>
<evidence type="ECO:0000256" key="5">
    <source>
        <dbReference type="ARBA" id="ARBA00022801"/>
    </source>
</evidence>
<dbReference type="GO" id="GO:0005829">
    <property type="term" value="C:cytosol"/>
    <property type="evidence" value="ECO:0007669"/>
    <property type="project" value="TreeGrafter"/>
</dbReference>
<dbReference type="GO" id="GO:0046475">
    <property type="term" value="P:glycerophospholipid catabolic process"/>
    <property type="evidence" value="ECO:0007669"/>
    <property type="project" value="TreeGrafter"/>
</dbReference>
<evidence type="ECO:0000313" key="13">
    <source>
        <dbReference type="Proteomes" id="UP000515152"/>
    </source>
</evidence>
<dbReference type="InterPro" id="IPR016035">
    <property type="entry name" value="Acyl_Trfase/lysoPLipase"/>
</dbReference>
<keyword evidence="8 9" id="KW-0443">Lipid metabolism</keyword>
<evidence type="ECO:0000313" key="14">
    <source>
        <dbReference type="RefSeq" id="XP_031435354.1"/>
    </source>
</evidence>
<evidence type="ECO:0000256" key="1">
    <source>
        <dbReference type="ARBA" id="ARBA00004496"/>
    </source>
</evidence>
<evidence type="ECO:0000256" key="6">
    <source>
        <dbReference type="ARBA" id="ARBA00022837"/>
    </source>
</evidence>
<feature type="domain" description="C2" evidence="11">
    <location>
        <begin position="1"/>
        <end position="113"/>
    </location>
</feature>
<evidence type="ECO:0000256" key="3">
    <source>
        <dbReference type="ARBA" id="ARBA00022490"/>
    </source>
</evidence>
<evidence type="ECO:0000256" key="7">
    <source>
        <dbReference type="ARBA" id="ARBA00022963"/>
    </source>
</evidence>
<keyword evidence="3 10" id="KW-0963">Cytoplasm</keyword>
<dbReference type="InterPro" id="IPR002642">
    <property type="entry name" value="LysoPLipase_cat_dom"/>
</dbReference>
<dbReference type="PANTHER" id="PTHR10728">
    <property type="entry name" value="CYTOSOLIC PHOSPHOLIPASE A2"/>
    <property type="match status" value="1"/>
</dbReference>
<comment type="domain">
    <text evidence="10">The N-terminal C2 domain associates with lipid membranes upon calcium binding.</text>
</comment>
<sequence>MLILLKVVPYWRLSVTVLRAELHQSYDYLSESDCYMILRLPTSSARSHRTQTVSNSNNPEWNETFHFRIHSHIKNVLEMQFYDEDPFKQDDLCSVELFDISNLILGQQQTKMFIINKKTNAKLWVEFEMAESAEDPGTYLSNGVLVAAPFSTIDITANLLGTALQSLILKFKGAYKEEHVLTSGLVDSLRYYINRDLETELSVQGEDTVQPIQLSPDSLWPISTKQEVKMPVGMDVVDLELKSEGRPEQELAVRLDFDIPSAEKDFLEKRKVVVGRALHKLLELSSPLQTDMVPLVGVVSSGGGTRAMTGLFGSLKGLQTLGILDAISYITGVSGATWAMSTLYENADWSLGDLGMVTEPMKVEMIKRYQNILSEEQLSYYWEEMGQKGRDGLPVSPIDMWGLAIEHLIYGKKWDSTLSDQKRAVSGGQNPLPIYTAVNTKTSLTGIKEAEWCEFTPYEVGLPKYGAFVPTEDFGSEYFLGHQVKKLPQTRLPFMIGIWSSFLSVNLTDLWHLVTGFAPSWIGSDVVNTETDNNPSTLDTFLIKPATNIMQMITNFFTYRPFVSQIYNFMRGLYLHWDYNSTNGFTVGQDTHPDAFPNQLTPADPTLNLVDSGLSCNTGFPPVLRPHRRMDLILSLNYSWDSDQFMVLKKTQQHCTDHRIPFPHIDFSRVEKEAMKEVYVFEDEKNPKAPIVVHFPLANLTFREFKAPGVRREGKDELRMGELDVSSSASPYITTNLAYQPEDFQKLMDLTCYNILNNRDTLLSALRRALQRERVHEDEHKPSCP</sequence>
<keyword evidence="6 10" id="KW-0106">Calcium</keyword>
<comment type="catalytic activity">
    <reaction evidence="10">
        <text>a 1,2-diacyl-sn-glycero-3-phosphocholine + H2O = a 1-acyl-sn-glycero-3-phosphocholine + a fatty acid + H(+)</text>
        <dbReference type="Rhea" id="RHEA:15801"/>
        <dbReference type="ChEBI" id="CHEBI:15377"/>
        <dbReference type="ChEBI" id="CHEBI:15378"/>
        <dbReference type="ChEBI" id="CHEBI:28868"/>
        <dbReference type="ChEBI" id="CHEBI:57643"/>
        <dbReference type="ChEBI" id="CHEBI:58168"/>
        <dbReference type="EC" id="3.1.1.4"/>
    </reaction>
</comment>
<dbReference type="GO" id="GO:0005544">
    <property type="term" value="F:calcium-dependent phospholipid binding"/>
    <property type="evidence" value="ECO:0007669"/>
    <property type="project" value="TreeGrafter"/>
</dbReference>
<organism evidence="13 14">
    <name type="scientific">Clupea harengus</name>
    <name type="common">Atlantic herring</name>
    <dbReference type="NCBI Taxonomy" id="7950"/>
    <lineage>
        <taxon>Eukaryota</taxon>
        <taxon>Metazoa</taxon>
        <taxon>Chordata</taxon>
        <taxon>Craniata</taxon>
        <taxon>Vertebrata</taxon>
        <taxon>Euteleostomi</taxon>
        <taxon>Actinopterygii</taxon>
        <taxon>Neopterygii</taxon>
        <taxon>Teleostei</taxon>
        <taxon>Clupei</taxon>
        <taxon>Clupeiformes</taxon>
        <taxon>Clupeoidei</taxon>
        <taxon>Clupeidae</taxon>
        <taxon>Clupea</taxon>
    </lineage>
</organism>
<dbReference type="GO" id="GO:0047498">
    <property type="term" value="F:calcium-dependent phospholipase A2 activity"/>
    <property type="evidence" value="ECO:0007669"/>
    <property type="project" value="TreeGrafter"/>
</dbReference>
<evidence type="ECO:0000256" key="4">
    <source>
        <dbReference type="ARBA" id="ARBA00022723"/>
    </source>
</evidence>
<dbReference type="AlphaFoldDB" id="A0A6P8G7I5"/>
<dbReference type="EC" id="3.1.1.4" evidence="2 10"/>
<protein>
    <recommendedName>
        <fullName evidence="2 10">Phospholipase A2</fullName>
        <ecNumber evidence="2 10">3.1.1.4</ecNumber>
    </recommendedName>
</protein>
<keyword evidence="4 10" id="KW-0479">Metal-binding</keyword>
<evidence type="ECO:0000259" key="12">
    <source>
        <dbReference type="PROSITE" id="PS51210"/>
    </source>
</evidence>
<dbReference type="Proteomes" id="UP000515152">
    <property type="component" value="Chromosome 13"/>
</dbReference>
<gene>
    <name evidence="14" type="primary">LOC105890870</name>
</gene>
<dbReference type="SUPFAM" id="SSF49562">
    <property type="entry name" value="C2 domain (Calcium/lipid-binding domain, CaLB)"/>
    <property type="match status" value="1"/>
</dbReference>
<feature type="domain" description="PLA2c" evidence="12">
    <location>
        <begin position="245"/>
        <end position="785"/>
    </location>
</feature>
<keyword evidence="7 9" id="KW-0442">Lipid degradation</keyword>
<dbReference type="OrthoDB" id="419768at2759"/>
<dbReference type="PANTHER" id="PTHR10728:SF32">
    <property type="entry name" value="CYTOSOLIC PHOSPHOLIPASE A2 BETA"/>
    <property type="match status" value="1"/>
</dbReference>
<dbReference type="PROSITE" id="PS51210">
    <property type="entry name" value="PLA2C"/>
    <property type="match status" value="1"/>
</dbReference>
<evidence type="ECO:0000256" key="9">
    <source>
        <dbReference type="PROSITE-ProRule" id="PRU00555"/>
    </source>
</evidence>
<dbReference type="SUPFAM" id="SSF52151">
    <property type="entry name" value="FabD/lysophospholipase-like"/>
    <property type="match status" value="1"/>
</dbReference>
<dbReference type="InterPro" id="IPR035892">
    <property type="entry name" value="C2_domain_sf"/>
</dbReference>
<evidence type="ECO:0000256" key="8">
    <source>
        <dbReference type="ARBA" id="ARBA00023098"/>
    </source>
</evidence>